<gene>
    <name evidence="2" type="ORF">I312_04359</name>
</gene>
<evidence type="ECO:0000313" key="2">
    <source>
        <dbReference type="EMBL" id="KIR46312.1"/>
    </source>
</evidence>
<proteinExistence type="predicted"/>
<accession>A0A0D0TIH0</accession>
<dbReference type="AlphaFoldDB" id="A0A0D0TIH0"/>
<reference evidence="2" key="1">
    <citation type="submission" date="2015-01" db="EMBL/GenBank/DDBJ databases">
        <title>The Genome Sequence of Cryptococcus gattii CA1280.</title>
        <authorList>
            <consortium name="The Broad Institute Genomics Platform"/>
            <person name="Cuomo C."/>
            <person name="Litvintseva A."/>
            <person name="Chen Y."/>
            <person name="Heitman J."/>
            <person name="Sun S."/>
            <person name="Springer D."/>
            <person name="Dromer F."/>
            <person name="Young S."/>
            <person name="Zeng Q."/>
            <person name="Gargeya S."/>
            <person name="Abouelleil A."/>
            <person name="Alvarado L."/>
            <person name="Chapman S.B."/>
            <person name="Gainer-Dewar J."/>
            <person name="Goldberg J."/>
            <person name="Griggs A."/>
            <person name="Gujja S."/>
            <person name="Hansen M."/>
            <person name="Howarth C."/>
            <person name="Imamovic A."/>
            <person name="Larimer J."/>
            <person name="Murphy C."/>
            <person name="Naylor J."/>
            <person name="Pearson M."/>
            <person name="Priest M."/>
            <person name="Roberts A."/>
            <person name="Saif S."/>
            <person name="Shea T."/>
            <person name="Sykes S."/>
            <person name="Wortman J."/>
            <person name="Nusbaum C."/>
            <person name="Birren B."/>
        </authorList>
    </citation>
    <scope>NUCLEOTIDE SEQUENCE [LARGE SCALE GENOMIC DNA]</scope>
    <source>
        <strain evidence="2">CA1280</strain>
    </source>
</reference>
<evidence type="ECO:0000256" key="1">
    <source>
        <dbReference type="SAM" id="MobiDB-lite"/>
    </source>
</evidence>
<feature type="region of interest" description="Disordered" evidence="1">
    <location>
        <begin position="37"/>
        <end position="59"/>
    </location>
</feature>
<protein>
    <submittedName>
        <fullName evidence="2">Uncharacterized protein</fullName>
    </submittedName>
</protein>
<organism evidence="2">
    <name type="scientific">Cryptococcus bacillisporus CA1280</name>
    <dbReference type="NCBI Taxonomy" id="1296109"/>
    <lineage>
        <taxon>Eukaryota</taxon>
        <taxon>Fungi</taxon>
        <taxon>Dikarya</taxon>
        <taxon>Basidiomycota</taxon>
        <taxon>Agaricomycotina</taxon>
        <taxon>Tremellomycetes</taxon>
        <taxon>Tremellales</taxon>
        <taxon>Cryptococcaceae</taxon>
        <taxon>Cryptococcus</taxon>
        <taxon>Cryptococcus gattii species complex</taxon>
    </lineage>
</organism>
<dbReference type="HOGENOM" id="CLU_2399605_0_0_1"/>
<sequence length="93" mass="10744">MVSIQLPKGRKFGFHTRIQPPSTDIVQDVRSLPLSETLPSVDRDRGCQTSPGNRGQEAPSRRRICWIHSCLLRPKQDRKEDRLRSRRIQNLLG</sequence>
<name>A0A0D0TIH0_CRYGA</name>
<dbReference type="EMBL" id="KN847984">
    <property type="protein sequence ID" value="KIR46312.1"/>
    <property type="molecule type" value="Genomic_DNA"/>
</dbReference>